<dbReference type="AlphaFoldDB" id="A0A1R0XCL5"/>
<gene>
    <name evidence="2" type="ORF">BJP51_14920</name>
</gene>
<feature type="transmembrane region" description="Helical" evidence="1">
    <location>
        <begin position="159"/>
        <end position="181"/>
    </location>
</feature>
<keyword evidence="1" id="KW-0812">Transmembrane</keyword>
<dbReference type="EMBL" id="MKQP01000016">
    <property type="protein sequence ID" value="OMD32808.1"/>
    <property type="molecule type" value="Genomic_DNA"/>
</dbReference>
<dbReference type="GeneID" id="31571177"/>
<feature type="transmembrane region" description="Helical" evidence="1">
    <location>
        <begin position="121"/>
        <end position="147"/>
    </location>
</feature>
<organism evidence="2 3">
    <name type="scientific">Paenibacillus odorifer</name>
    <dbReference type="NCBI Taxonomy" id="189426"/>
    <lineage>
        <taxon>Bacteria</taxon>
        <taxon>Bacillati</taxon>
        <taxon>Bacillota</taxon>
        <taxon>Bacilli</taxon>
        <taxon>Bacillales</taxon>
        <taxon>Paenibacillaceae</taxon>
        <taxon>Paenibacillus</taxon>
    </lineage>
</organism>
<keyword evidence="1" id="KW-1133">Transmembrane helix</keyword>
<name>A0A1R0XCL5_9BACL</name>
<feature type="transmembrane region" description="Helical" evidence="1">
    <location>
        <begin position="16"/>
        <end position="35"/>
    </location>
</feature>
<evidence type="ECO:0000313" key="3">
    <source>
        <dbReference type="Proteomes" id="UP000187465"/>
    </source>
</evidence>
<sequence>MLKLVKYDFRRDRDKFLAVFVIIILAQIGLGFTKLHDYERFILNGLTYVIAGLIFLVMAARTFFNNINSYNRRLLPVRTLNTVLSPLVLFLALLLGIILIALMHLGVYLSMYSTLVLPENFWTVGLLVLLQAYWFAGYIMLTLMVSITVARSMKFKGRVWIGLATAYLLQNGISYLEYLIFNSNFTAWESVFQFEVIAETDTRSGIQLTQGHLNLAPLLFEAVIAVLLIAVIIKLVKKRVDA</sequence>
<feature type="transmembrane region" description="Helical" evidence="1">
    <location>
        <begin position="41"/>
        <end position="64"/>
    </location>
</feature>
<comment type="caution">
    <text evidence="2">The sequence shown here is derived from an EMBL/GenBank/DDBJ whole genome shotgun (WGS) entry which is preliminary data.</text>
</comment>
<evidence type="ECO:0000313" key="2">
    <source>
        <dbReference type="EMBL" id="OMD32808.1"/>
    </source>
</evidence>
<feature type="transmembrane region" description="Helical" evidence="1">
    <location>
        <begin position="218"/>
        <end position="236"/>
    </location>
</feature>
<evidence type="ECO:0000256" key="1">
    <source>
        <dbReference type="SAM" id="Phobius"/>
    </source>
</evidence>
<protein>
    <submittedName>
        <fullName evidence="2">Uncharacterized protein</fullName>
    </submittedName>
</protein>
<dbReference type="RefSeq" id="WP_036686447.1">
    <property type="nucleotide sequence ID" value="NZ_CP009428.1"/>
</dbReference>
<accession>A0A1R0XCL5</accession>
<reference evidence="2 3" key="1">
    <citation type="submission" date="2016-10" db="EMBL/GenBank/DDBJ databases">
        <title>Paenibacillus species isolates.</title>
        <authorList>
            <person name="Beno S.M."/>
        </authorList>
    </citation>
    <scope>NUCLEOTIDE SEQUENCE [LARGE SCALE GENOMIC DNA]</scope>
    <source>
        <strain evidence="2 3">FSL H7-0604</strain>
    </source>
</reference>
<dbReference type="KEGG" id="pod:PODO_13305"/>
<feature type="transmembrane region" description="Helical" evidence="1">
    <location>
        <begin position="84"/>
        <end position="109"/>
    </location>
</feature>
<dbReference type="Proteomes" id="UP000187465">
    <property type="component" value="Unassembled WGS sequence"/>
</dbReference>
<keyword evidence="1" id="KW-0472">Membrane</keyword>
<proteinExistence type="predicted"/>